<dbReference type="OrthoDB" id="9933594at2"/>
<organism evidence="1 2">
    <name type="scientific">Caldanaerobacter subterraneus subsp. tengcongensis (strain DSM 15242 / JCM 11007 / NBRC 100824 / MB4)</name>
    <name type="common">Thermoanaerobacter tengcongensis</name>
    <dbReference type="NCBI Taxonomy" id="273068"/>
    <lineage>
        <taxon>Bacteria</taxon>
        <taxon>Bacillati</taxon>
        <taxon>Bacillota</taxon>
        <taxon>Clostridia</taxon>
        <taxon>Thermoanaerobacterales</taxon>
        <taxon>Thermoanaerobacteraceae</taxon>
        <taxon>Caldanaerobacter</taxon>
    </lineage>
</organism>
<reference evidence="1 2" key="1">
    <citation type="journal article" date="2002" name="Genome Res.">
        <title>A complete sequence of the T. tengcongensis genome.</title>
        <authorList>
            <person name="Bao Q."/>
            <person name="Tian Y."/>
            <person name="Li W."/>
            <person name="Xu Z."/>
            <person name="Xuan Z."/>
            <person name="Hu S."/>
            <person name="Dong W."/>
            <person name="Yang J."/>
            <person name="Chen Y."/>
            <person name="Xue Y."/>
            <person name="Xu Y."/>
            <person name="Lai X."/>
            <person name="Huang L."/>
            <person name="Dong X."/>
            <person name="Ma Y."/>
            <person name="Ling L."/>
            <person name="Tan H."/>
            <person name="Chen R."/>
            <person name="Wang J."/>
            <person name="Yu J."/>
            <person name="Yang H."/>
        </authorList>
    </citation>
    <scope>NUCLEOTIDE SEQUENCE [LARGE SCALE GENOMIC DNA]</scope>
    <source>
        <strain evidence="2">DSM 15242 / JCM 11007 / NBRC 100824 / MB4</strain>
    </source>
</reference>
<sequence length="61" mass="7109">MLKKYKNGDKMYVQGIRTWKELVAVVMKAKEQGYSYMGYDNVKGIGFAAVFKKQTKRQIKN</sequence>
<dbReference type="AlphaFoldDB" id="Q8R8E7"/>
<dbReference type="KEGG" id="tte:TTE2057"/>
<proteinExistence type="predicted"/>
<gene>
    <name evidence="1" type="ordered locus">TTE2057</name>
</gene>
<dbReference type="EMBL" id="AE008691">
    <property type="protein sequence ID" value="AAM25231.1"/>
    <property type="molecule type" value="Genomic_DNA"/>
</dbReference>
<dbReference type="RefSeq" id="WP_011026169.1">
    <property type="nucleotide sequence ID" value="NC_003869.1"/>
</dbReference>
<dbReference type="STRING" id="273068.TTE2057"/>
<keyword evidence="2" id="KW-1185">Reference proteome</keyword>
<dbReference type="HOGENOM" id="CLU_2913733_0_0_9"/>
<name>Q8R8E7_CALS4</name>
<evidence type="ECO:0000313" key="2">
    <source>
        <dbReference type="Proteomes" id="UP000000555"/>
    </source>
</evidence>
<accession>Q8R8E7</accession>
<protein>
    <submittedName>
        <fullName evidence="1">Uncharacterized protein</fullName>
    </submittedName>
</protein>
<evidence type="ECO:0000313" key="1">
    <source>
        <dbReference type="EMBL" id="AAM25231.1"/>
    </source>
</evidence>
<dbReference type="Proteomes" id="UP000000555">
    <property type="component" value="Chromosome"/>
</dbReference>